<keyword evidence="2" id="KW-1185">Reference proteome</keyword>
<dbReference type="EMBL" id="SIXF01000004">
    <property type="protein sequence ID" value="TBO43595.1"/>
    <property type="molecule type" value="Genomic_DNA"/>
</dbReference>
<proteinExistence type="predicted"/>
<reference evidence="1 2" key="1">
    <citation type="submission" date="2019-02" db="EMBL/GenBank/DDBJ databases">
        <title>Pedobacter kyonggii whole genome sequence analysis.</title>
        <authorList>
            <person name="Dahal R.H."/>
        </authorList>
    </citation>
    <scope>NUCLEOTIDE SEQUENCE [LARGE SCALE GENOMIC DNA]</scope>
    <source>
        <strain evidence="1 2">K-4-11-1</strain>
    </source>
</reference>
<gene>
    <name evidence="1" type="ORF">EYS08_06485</name>
</gene>
<dbReference type="AlphaFoldDB" id="A0A4Q9HFC9"/>
<accession>A0A4Q9HFC9</accession>
<organism evidence="1 2">
    <name type="scientific">Pedobacter kyonggii</name>
    <dbReference type="NCBI Taxonomy" id="1926871"/>
    <lineage>
        <taxon>Bacteria</taxon>
        <taxon>Pseudomonadati</taxon>
        <taxon>Bacteroidota</taxon>
        <taxon>Sphingobacteriia</taxon>
        <taxon>Sphingobacteriales</taxon>
        <taxon>Sphingobacteriaceae</taxon>
        <taxon>Pedobacter</taxon>
    </lineage>
</organism>
<protein>
    <submittedName>
        <fullName evidence="1">Uncharacterized protein</fullName>
    </submittedName>
</protein>
<dbReference type="RefSeq" id="WP_131029243.1">
    <property type="nucleotide sequence ID" value="NZ_SIXF01000004.1"/>
</dbReference>
<dbReference type="Proteomes" id="UP000291819">
    <property type="component" value="Unassembled WGS sequence"/>
</dbReference>
<sequence length="304" mass="33449">MKNIYFSCIALLCTTYTFGQGCSDAGFCSLGVLKNNVADSARHTLSFGLNYGVGYEQTNITNAYIEYGSKLSERLSFRTKLTANYATGFLGSAFDIGDIYGTLNYALRTKSASTINIIGGVKVPLTAGNHKNKDGKPLPLDYQASIGTYDAIGGINYIVNQSWEFDAGIQVPVIQVNKNTFFPDEHNDFRANEFAPTNNFKRKSDVLGRIGYYIQLPASAIVLKPSLLGIYHLGRDTYEDRFGQRNIIEGSDGFTLNGSIVGTKRFKNGNSLELLFATPFIVRKVRPDGLTRKGVINVQYTISL</sequence>
<evidence type="ECO:0000313" key="2">
    <source>
        <dbReference type="Proteomes" id="UP000291819"/>
    </source>
</evidence>
<comment type="caution">
    <text evidence="1">The sequence shown here is derived from an EMBL/GenBank/DDBJ whole genome shotgun (WGS) entry which is preliminary data.</text>
</comment>
<dbReference type="PROSITE" id="PS51257">
    <property type="entry name" value="PROKAR_LIPOPROTEIN"/>
    <property type="match status" value="1"/>
</dbReference>
<dbReference type="OrthoDB" id="1119914at2"/>
<name>A0A4Q9HFC9_9SPHI</name>
<evidence type="ECO:0000313" key="1">
    <source>
        <dbReference type="EMBL" id="TBO43595.1"/>
    </source>
</evidence>